<evidence type="ECO:0000313" key="7">
    <source>
        <dbReference type="RefSeq" id="XP_017304399.2"/>
    </source>
</evidence>
<dbReference type="STRING" id="121845.A0A1S4EQC1"/>
<dbReference type="GO" id="GO:0050290">
    <property type="term" value="F:sphingomyelin phosphodiesterase D activity"/>
    <property type="evidence" value="ECO:0007669"/>
    <property type="project" value="InterPro"/>
</dbReference>
<dbReference type="GO" id="GO:0016020">
    <property type="term" value="C:membrane"/>
    <property type="evidence" value="ECO:0007669"/>
    <property type="project" value="UniProtKB-SubCell"/>
</dbReference>
<dbReference type="GeneID" id="103521902"/>
<dbReference type="RefSeq" id="XP_017304399.2">
    <property type="nucleotide sequence ID" value="XM_017448910.2"/>
</dbReference>
<dbReference type="KEGG" id="dci:103521902"/>
<dbReference type="Pfam" id="PF14724">
    <property type="entry name" value="mit_SMPDase"/>
    <property type="match status" value="1"/>
</dbReference>
<name>A0A1S4EQC1_DIACI</name>
<evidence type="ECO:0000256" key="3">
    <source>
        <dbReference type="ARBA" id="ARBA00022989"/>
    </source>
</evidence>
<evidence type="ECO:0000256" key="5">
    <source>
        <dbReference type="SAM" id="MobiDB-lite"/>
    </source>
</evidence>
<gene>
    <name evidence="7" type="primary">LOC103521902</name>
</gene>
<evidence type="ECO:0000256" key="2">
    <source>
        <dbReference type="ARBA" id="ARBA00022692"/>
    </source>
</evidence>
<comment type="subcellular location">
    <subcellularLocation>
        <location evidence="1">Membrane</location>
        <topology evidence="1">Single-pass membrane protein</topology>
    </subcellularLocation>
</comment>
<sequence length="165" mass="18705">MSQFYLDKLCIDPKTQKILYLYLNPFEFYMFSFVKYLCDNGKFEENLEIQLNVDTLYQRLLAVYCDKFLPVVNNLPIEPNVYYTHSVSPIVITPKKKSSLFKPGVLSPNSSFQSTSPPHHSFSGGGGGGGGVSSPNVGEVWRSELLVHLFVDFWLQHDESLDLVS</sequence>
<protein>
    <submittedName>
        <fullName evidence="7">Sphingomyelin phosphodiesterase 4-like</fullName>
    </submittedName>
</protein>
<keyword evidence="6" id="KW-1185">Reference proteome</keyword>
<reference evidence="7" key="1">
    <citation type="submission" date="2025-08" db="UniProtKB">
        <authorList>
            <consortium name="RefSeq"/>
        </authorList>
    </citation>
    <scope>IDENTIFICATION</scope>
</reference>
<dbReference type="GO" id="GO:0006685">
    <property type="term" value="P:sphingomyelin catabolic process"/>
    <property type="evidence" value="ECO:0007669"/>
    <property type="project" value="TreeGrafter"/>
</dbReference>
<dbReference type="PANTHER" id="PTHR12988">
    <property type="entry name" value="SPHINGOMYELIN PHOSPHODIESTERASE 4"/>
    <property type="match status" value="1"/>
</dbReference>
<dbReference type="PaxDb" id="121845-A0A1S4EQC1"/>
<dbReference type="PANTHER" id="PTHR12988:SF6">
    <property type="entry name" value="SPHINGOMYELIN PHOSPHODIESTERASE 4"/>
    <property type="match status" value="1"/>
</dbReference>
<organism evidence="6 7">
    <name type="scientific">Diaphorina citri</name>
    <name type="common">Asian citrus psyllid</name>
    <dbReference type="NCBI Taxonomy" id="121845"/>
    <lineage>
        <taxon>Eukaryota</taxon>
        <taxon>Metazoa</taxon>
        <taxon>Ecdysozoa</taxon>
        <taxon>Arthropoda</taxon>
        <taxon>Hexapoda</taxon>
        <taxon>Insecta</taxon>
        <taxon>Pterygota</taxon>
        <taxon>Neoptera</taxon>
        <taxon>Paraneoptera</taxon>
        <taxon>Hemiptera</taxon>
        <taxon>Sternorrhyncha</taxon>
        <taxon>Psylloidea</taxon>
        <taxon>Psyllidae</taxon>
        <taxon>Diaphorininae</taxon>
        <taxon>Diaphorina</taxon>
    </lineage>
</organism>
<dbReference type="InterPro" id="IPR024129">
    <property type="entry name" value="Sphingomy_SMPD4"/>
</dbReference>
<dbReference type="GO" id="GO:0046513">
    <property type="term" value="P:ceramide biosynthetic process"/>
    <property type="evidence" value="ECO:0007669"/>
    <property type="project" value="TreeGrafter"/>
</dbReference>
<proteinExistence type="predicted"/>
<dbReference type="AlphaFoldDB" id="A0A1S4EQC1"/>
<feature type="compositionally biased region" description="Gly residues" evidence="5">
    <location>
        <begin position="123"/>
        <end position="132"/>
    </location>
</feature>
<feature type="compositionally biased region" description="Polar residues" evidence="5">
    <location>
        <begin position="109"/>
        <end position="118"/>
    </location>
</feature>
<accession>A0A1S4EQC1</accession>
<evidence type="ECO:0000256" key="1">
    <source>
        <dbReference type="ARBA" id="ARBA00004167"/>
    </source>
</evidence>
<keyword evidence="3" id="KW-1133">Transmembrane helix</keyword>
<evidence type="ECO:0000313" key="6">
    <source>
        <dbReference type="Proteomes" id="UP000079169"/>
    </source>
</evidence>
<keyword evidence="2" id="KW-0812">Transmembrane</keyword>
<dbReference type="Proteomes" id="UP000079169">
    <property type="component" value="Unplaced"/>
</dbReference>
<evidence type="ECO:0000256" key="4">
    <source>
        <dbReference type="ARBA" id="ARBA00023136"/>
    </source>
</evidence>
<dbReference type="GO" id="GO:0046475">
    <property type="term" value="P:glycerophospholipid catabolic process"/>
    <property type="evidence" value="ECO:0007669"/>
    <property type="project" value="TreeGrafter"/>
</dbReference>
<keyword evidence="4" id="KW-0472">Membrane</keyword>
<feature type="region of interest" description="Disordered" evidence="5">
    <location>
        <begin position="109"/>
        <end position="133"/>
    </location>
</feature>